<evidence type="ECO:0000313" key="3">
    <source>
        <dbReference type="Proteomes" id="UP001285263"/>
    </source>
</evidence>
<dbReference type="NCBIfam" id="TIGR02595">
    <property type="entry name" value="PEP_CTERM"/>
    <property type="match status" value="1"/>
</dbReference>
<protein>
    <submittedName>
        <fullName evidence="2">PEP-CTERM sorting domain-containing protein</fullName>
    </submittedName>
</protein>
<organism evidence="2 3">
    <name type="scientific">Roseateles agri</name>
    <dbReference type="NCBI Taxonomy" id="3098619"/>
    <lineage>
        <taxon>Bacteria</taxon>
        <taxon>Pseudomonadati</taxon>
        <taxon>Pseudomonadota</taxon>
        <taxon>Betaproteobacteria</taxon>
        <taxon>Burkholderiales</taxon>
        <taxon>Sphaerotilaceae</taxon>
        <taxon>Roseateles</taxon>
    </lineage>
</organism>
<reference evidence="2 3" key="1">
    <citation type="submission" date="2023-11" db="EMBL/GenBank/DDBJ databases">
        <title>Paucibacter sp. nov., isolated from fresh soil in Korea.</title>
        <authorList>
            <person name="Le N.T.T."/>
        </authorList>
    </citation>
    <scope>NUCLEOTIDE SEQUENCE [LARGE SCALE GENOMIC DNA]</scope>
    <source>
        <strain evidence="2 3">R3-3</strain>
    </source>
</reference>
<dbReference type="InterPro" id="IPR013424">
    <property type="entry name" value="Ice-binding_C"/>
</dbReference>
<comment type="caution">
    <text evidence="2">The sequence shown here is derived from an EMBL/GenBank/DDBJ whole genome shotgun (WGS) entry which is preliminary data.</text>
</comment>
<dbReference type="SUPFAM" id="SSF49899">
    <property type="entry name" value="Concanavalin A-like lectins/glucanases"/>
    <property type="match status" value="1"/>
</dbReference>
<dbReference type="InterPro" id="IPR051136">
    <property type="entry name" value="Intracellular_Lectin-GPT"/>
</dbReference>
<evidence type="ECO:0000256" key="1">
    <source>
        <dbReference type="SAM" id="SignalP"/>
    </source>
</evidence>
<dbReference type="Proteomes" id="UP001285263">
    <property type="component" value="Unassembled WGS sequence"/>
</dbReference>
<gene>
    <name evidence="2" type="ORF">SNE35_30400</name>
</gene>
<keyword evidence="1" id="KW-0732">Signal</keyword>
<accession>A0ABU5DR99</accession>
<sequence>MPIRKNLFAASLLLGLATLHHAATAAPAGASLSTGFTDFTTWTLLGSATASNTTPGNGFTYSDLRLTAPGVEAQAGAGFAPTALALDFNQPFFFDFNFFIAGTQLRGDGLTFTLATAPGFGGGGSALGYDGLDHSVALAIDTFNFDGEPVSPSLQILRNGDASTPLAVTETGLGDVIRNVPFQSYASLTYTPSGNGDATGTLSGFLQVYTADGDPSQYQTFAVQAAVDFSDLAGSSIYYGFTASTGAATDGHFITSAMAVPEPGAAALMLLGGAALAARRKLTRRL</sequence>
<dbReference type="RefSeq" id="WP_320426819.1">
    <property type="nucleotide sequence ID" value="NZ_JAXCLA010000012.1"/>
</dbReference>
<feature type="signal peptide" evidence="1">
    <location>
        <begin position="1"/>
        <end position="22"/>
    </location>
</feature>
<dbReference type="Gene3D" id="2.60.120.200">
    <property type="match status" value="1"/>
</dbReference>
<feature type="chain" id="PRO_5046275452" evidence="1">
    <location>
        <begin position="23"/>
        <end position="286"/>
    </location>
</feature>
<proteinExistence type="predicted"/>
<evidence type="ECO:0000313" key="2">
    <source>
        <dbReference type="EMBL" id="MDY0748849.1"/>
    </source>
</evidence>
<dbReference type="EMBL" id="JAXCLA010000012">
    <property type="protein sequence ID" value="MDY0748849.1"/>
    <property type="molecule type" value="Genomic_DNA"/>
</dbReference>
<keyword evidence="3" id="KW-1185">Reference proteome</keyword>
<dbReference type="InterPro" id="IPR013320">
    <property type="entry name" value="ConA-like_dom_sf"/>
</dbReference>
<name>A0ABU5DR99_9BURK</name>
<dbReference type="PANTHER" id="PTHR12223">
    <property type="entry name" value="VESICULAR MANNOSE-BINDING LECTIN"/>
    <property type="match status" value="1"/>
</dbReference>